<dbReference type="AlphaFoldDB" id="A0A6H5GUD0"/>
<feature type="transmembrane region" description="Helical" evidence="1">
    <location>
        <begin position="81"/>
        <end position="99"/>
    </location>
</feature>
<evidence type="ECO:0000313" key="3">
    <source>
        <dbReference type="Proteomes" id="UP000479000"/>
    </source>
</evidence>
<accession>A0A6H5GUD0</accession>
<dbReference type="EMBL" id="CADCXU010019055">
    <property type="protein sequence ID" value="CAB0007415.1"/>
    <property type="molecule type" value="Genomic_DNA"/>
</dbReference>
<keyword evidence="1" id="KW-1133">Transmembrane helix</keyword>
<dbReference type="Proteomes" id="UP000479000">
    <property type="component" value="Unassembled WGS sequence"/>
</dbReference>
<protein>
    <submittedName>
        <fullName evidence="2">Uncharacterized protein</fullName>
    </submittedName>
</protein>
<evidence type="ECO:0000313" key="2">
    <source>
        <dbReference type="EMBL" id="CAB0007415.1"/>
    </source>
</evidence>
<proteinExistence type="predicted"/>
<name>A0A6H5GUD0_9HEMI</name>
<reference evidence="2 3" key="1">
    <citation type="submission" date="2020-02" db="EMBL/GenBank/DDBJ databases">
        <authorList>
            <person name="Ferguson B K."/>
        </authorList>
    </citation>
    <scope>NUCLEOTIDE SEQUENCE [LARGE SCALE GENOMIC DNA]</scope>
</reference>
<keyword evidence="1" id="KW-0812">Transmembrane</keyword>
<keyword evidence="1" id="KW-0472">Membrane</keyword>
<feature type="transmembrane region" description="Helical" evidence="1">
    <location>
        <begin position="6"/>
        <end position="25"/>
    </location>
</feature>
<evidence type="ECO:0000256" key="1">
    <source>
        <dbReference type="SAM" id="Phobius"/>
    </source>
</evidence>
<sequence>MSLSIAQNLAIFFANILYTIIGGLIQGNQSKCLLKSNILYLIFQVKGEIGQLAANNACAVWRILRISCRRRKRRGTRWRRVIWECRLKFLNLSFILIQLPTYPFPKMPSHLVCCLWPAELSQPKSRYTNFGNDFDSQLAHHRSQLEDCMVRLKTDNGWNEKKLLISTMLAMEILKLILLCRANVAVAADCRRRTHAGPAACQLLNALLDAKTPSWRPVSMLVVIDLSFSTLDVHLAGPQSCTALTAKQLFAPGNCPKLAL</sequence>
<organism evidence="2 3">
    <name type="scientific">Nesidiocoris tenuis</name>
    <dbReference type="NCBI Taxonomy" id="355587"/>
    <lineage>
        <taxon>Eukaryota</taxon>
        <taxon>Metazoa</taxon>
        <taxon>Ecdysozoa</taxon>
        <taxon>Arthropoda</taxon>
        <taxon>Hexapoda</taxon>
        <taxon>Insecta</taxon>
        <taxon>Pterygota</taxon>
        <taxon>Neoptera</taxon>
        <taxon>Paraneoptera</taxon>
        <taxon>Hemiptera</taxon>
        <taxon>Heteroptera</taxon>
        <taxon>Panheteroptera</taxon>
        <taxon>Cimicomorpha</taxon>
        <taxon>Miridae</taxon>
        <taxon>Dicyphina</taxon>
        <taxon>Nesidiocoris</taxon>
    </lineage>
</organism>
<feature type="transmembrane region" description="Helical" evidence="1">
    <location>
        <begin position="163"/>
        <end position="184"/>
    </location>
</feature>
<keyword evidence="3" id="KW-1185">Reference proteome</keyword>
<gene>
    <name evidence="2" type="ORF">NTEN_LOCUS12699</name>
</gene>